<dbReference type="GO" id="GO:0004560">
    <property type="term" value="F:alpha-L-fucosidase activity"/>
    <property type="evidence" value="ECO:0007669"/>
    <property type="project" value="InterPro"/>
</dbReference>
<sequence>MKKVFLSATCLLLTAVGSQASDEMRMWYKQPAPQWDHGIPIGNGRLGAMIFGGVADERIVLNEESVWSRNGEYADKVGGHAHIDEIRQLLFAGRFADAEKLISEKLLGKRLPAGTNCYQALADLNIHFPDLGKADHYQRELDLETAITRVTFQSGDWKNRAEYTREMFASAVDEAIYIRLSADKPGMLNCELSLSRPGGAPSITAEGAEIHLYEHVGNGVKAHGRLRVLNAGGSIQQVDGGIHVEKADSVLLVITGATDYAGGDPSELTAQQLNDASARSFDKAFTDHVAEYQRFYNRFSIDLGETEAAKFATDERIDAIKRGSNDPALMVLYTQFARYLLISSSRPGTMPANLQGIWVDGVNPPWNSDYHVNINMQMNYWTAEILNLADCHDPFLTFSERLLPNGHKTAAEMYGCGGFAAHHTTDAWLFTTGFGKPNYGMWPMAGGWVGSHFWEHYLHGGDETFLRERGYPFMKAAALFYLDYLCVHPDTGKLVSGPSISPENRFIAPDGYHAAVCMGPAMDHQIIHENFTACIEAATLLGMDEDFRAELTEALARLAPVEIGEDGRILEWTDGVKEVSPGHRHISHLFGLHPGRQYTWQQTPDMMQAAVKVLETRLASGGGHTGWSRSWIINFYARLLDGNTAHENLMLLFRKSMMPSMLDSHPPFQIDGNFGGAAGIAEMLVQSHAGELHLLPALPDAWPKGNVKGLRVRGGFTVDLSWDNGQLVEAVIHPGFQETATMRYGDRVKLISPKSGGAVTMTAACFKER</sequence>
<feature type="signal peptide" evidence="1">
    <location>
        <begin position="1"/>
        <end position="20"/>
    </location>
</feature>
<dbReference type="PIRSF" id="PIRSF007663">
    <property type="entry name" value="UCP007663"/>
    <property type="match status" value="1"/>
</dbReference>
<feature type="domain" description="Glycosyl hydrolase family 95 N-terminal" evidence="2">
    <location>
        <begin position="26"/>
        <end position="261"/>
    </location>
</feature>
<dbReference type="InterPro" id="IPR016518">
    <property type="entry name" value="Alpha-L-fucosidase"/>
</dbReference>
<dbReference type="InterPro" id="IPR008928">
    <property type="entry name" value="6-hairpin_glycosidase_sf"/>
</dbReference>
<feature type="domain" description="Glycosyl hydrolase family 95 catalytic" evidence="4">
    <location>
        <begin position="281"/>
        <end position="684"/>
    </location>
</feature>
<proteinExistence type="predicted"/>
<evidence type="ECO:0000259" key="4">
    <source>
        <dbReference type="Pfam" id="PF22124"/>
    </source>
</evidence>
<dbReference type="InterPro" id="IPR012341">
    <property type="entry name" value="6hp_glycosidase-like_sf"/>
</dbReference>
<dbReference type="Pfam" id="PF22124">
    <property type="entry name" value="Glyco_hydro_95_cat"/>
    <property type="match status" value="1"/>
</dbReference>
<keyword evidence="6" id="KW-1185">Reference proteome</keyword>
<dbReference type="InterPro" id="IPR049053">
    <property type="entry name" value="AFCA-like_C"/>
</dbReference>
<evidence type="ECO:0000259" key="3">
    <source>
        <dbReference type="Pfam" id="PF21307"/>
    </source>
</evidence>
<gene>
    <name evidence="5" type="ORF">PDESU_05007</name>
</gene>
<dbReference type="Pfam" id="PF21307">
    <property type="entry name" value="Glyco_hydro_95_C"/>
    <property type="match status" value="1"/>
</dbReference>
<dbReference type="EMBL" id="CAAHFG010000003">
    <property type="protein sequence ID" value="VGO16416.1"/>
    <property type="molecule type" value="Genomic_DNA"/>
</dbReference>
<evidence type="ECO:0000256" key="1">
    <source>
        <dbReference type="SAM" id="SignalP"/>
    </source>
</evidence>
<dbReference type="Gene3D" id="1.50.10.10">
    <property type="match status" value="1"/>
</dbReference>
<protein>
    <submittedName>
        <fullName evidence="5">Uncharacterized protein</fullName>
    </submittedName>
</protein>
<organism evidence="5 6">
    <name type="scientific">Pontiella desulfatans</name>
    <dbReference type="NCBI Taxonomy" id="2750659"/>
    <lineage>
        <taxon>Bacteria</taxon>
        <taxon>Pseudomonadati</taxon>
        <taxon>Kiritimatiellota</taxon>
        <taxon>Kiritimatiellia</taxon>
        <taxon>Kiritimatiellales</taxon>
        <taxon>Pontiellaceae</taxon>
        <taxon>Pontiella</taxon>
    </lineage>
</organism>
<name>A0A6C2UAN7_PONDE</name>
<evidence type="ECO:0000313" key="6">
    <source>
        <dbReference type="Proteomes" id="UP000366872"/>
    </source>
</evidence>
<feature type="chain" id="PRO_5025606225" evidence="1">
    <location>
        <begin position="21"/>
        <end position="769"/>
    </location>
</feature>
<keyword evidence="1" id="KW-0732">Signal</keyword>
<dbReference type="InterPro" id="IPR027414">
    <property type="entry name" value="GH95_N_dom"/>
</dbReference>
<evidence type="ECO:0000259" key="2">
    <source>
        <dbReference type="Pfam" id="PF14498"/>
    </source>
</evidence>
<dbReference type="AlphaFoldDB" id="A0A6C2UAN7"/>
<dbReference type="Proteomes" id="UP000366872">
    <property type="component" value="Unassembled WGS sequence"/>
</dbReference>
<accession>A0A6C2UAN7</accession>
<reference evidence="5 6" key="1">
    <citation type="submission" date="2019-04" db="EMBL/GenBank/DDBJ databases">
        <authorList>
            <person name="Van Vliet M D."/>
        </authorList>
    </citation>
    <scope>NUCLEOTIDE SEQUENCE [LARGE SCALE GENOMIC DNA]</scope>
    <source>
        <strain evidence="5 6">F1</strain>
    </source>
</reference>
<dbReference type="PANTHER" id="PTHR31084">
    <property type="entry name" value="ALPHA-L-FUCOSIDASE 2"/>
    <property type="match status" value="1"/>
</dbReference>
<dbReference type="InterPro" id="IPR054363">
    <property type="entry name" value="GH95_cat"/>
</dbReference>
<dbReference type="SUPFAM" id="SSF48208">
    <property type="entry name" value="Six-hairpin glycosidases"/>
    <property type="match status" value="1"/>
</dbReference>
<feature type="domain" description="Alpha fucosidase A-like C-terminal" evidence="3">
    <location>
        <begin position="686"/>
        <end position="752"/>
    </location>
</feature>
<dbReference type="PANTHER" id="PTHR31084:SF0">
    <property type="entry name" value="ALPHA-L-FUCOSIDASE 2"/>
    <property type="match status" value="1"/>
</dbReference>
<dbReference type="GO" id="GO:0005975">
    <property type="term" value="P:carbohydrate metabolic process"/>
    <property type="evidence" value="ECO:0007669"/>
    <property type="project" value="InterPro"/>
</dbReference>
<evidence type="ECO:0000313" key="5">
    <source>
        <dbReference type="EMBL" id="VGO16416.1"/>
    </source>
</evidence>
<dbReference type="Pfam" id="PF14498">
    <property type="entry name" value="Glyco_hyd_65N_2"/>
    <property type="match status" value="1"/>
</dbReference>